<evidence type="ECO:0000256" key="1">
    <source>
        <dbReference type="ARBA" id="ARBA00010254"/>
    </source>
</evidence>
<organism evidence="5 8">
    <name type="scientific">Cuniculiplasma divulgatum</name>
    <dbReference type="NCBI Taxonomy" id="1673428"/>
    <lineage>
        <taxon>Archaea</taxon>
        <taxon>Methanobacteriati</taxon>
        <taxon>Thermoplasmatota</taxon>
        <taxon>Thermoplasmata</taxon>
        <taxon>Thermoplasmatales</taxon>
        <taxon>Cuniculiplasmataceae</taxon>
        <taxon>Cuniculiplasma</taxon>
    </lineage>
</organism>
<dbReference type="NCBIfam" id="NF006345">
    <property type="entry name" value="PRK08572.1"/>
    <property type="match status" value="1"/>
</dbReference>
<dbReference type="GO" id="GO:0003735">
    <property type="term" value="F:structural constituent of ribosome"/>
    <property type="evidence" value="ECO:0007669"/>
    <property type="project" value="UniProtKB-UniRule"/>
</dbReference>
<dbReference type="EMBL" id="LT671858">
    <property type="protein sequence ID" value="SIM77922.1"/>
    <property type="molecule type" value="Genomic_DNA"/>
</dbReference>
<dbReference type="GO" id="GO:0006412">
    <property type="term" value="P:translation"/>
    <property type="evidence" value="ECO:0007669"/>
    <property type="project" value="UniProtKB-UniRule"/>
</dbReference>
<evidence type="ECO:0000313" key="8">
    <source>
        <dbReference type="Proteomes" id="UP000195607"/>
    </source>
</evidence>
<dbReference type="STRING" id="1673428.CPM_1560"/>
<gene>
    <name evidence="6" type="ORF">CPM_1560</name>
    <name evidence="5" type="ORF">CSP5_1570</name>
</gene>
<dbReference type="GO" id="GO:0022627">
    <property type="term" value="C:cytosolic small ribosomal subunit"/>
    <property type="evidence" value="ECO:0007669"/>
    <property type="project" value="UniProtKB-UniRule"/>
</dbReference>
<evidence type="ECO:0000313" key="5">
    <source>
        <dbReference type="EMBL" id="SIM77922.1"/>
    </source>
</evidence>
<dbReference type="Pfam" id="PF00366">
    <property type="entry name" value="Ribosomal_S17"/>
    <property type="match status" value="1"/>
</dbReference>
<evidence type="ECO:0000256" key="2">
    <source>
        <dbReference type="ARBA" id="ARBA00022980"/>
    </source>
</evidence>
<reference evidence="6" key="3">
    <citation type="submission" date="2016-06" db="EMBL/GenBank/DDBJ databases">
        <authorList>
            <person name="Olsen C.W."/>
            <person name="Carey S."/>
            <person name="Hinshaw L."/>
            <person name="Karasin A.I."/>
        </authorList>
    </citation>
    <scope>NUCLEOTIDE SEQUENCE [LARGE SCALE GENOMIC DNA]</scope>
    <source>
        <strain evidence="6">PM4</strain>
    </source>
</reference>
<evidence type="ECO:0000313" key="6">
    <source>
        <dbReference type="EMBL" id="SJK85349.1"/>
    </source>
</evidence>
<comment type="similarity">
    <text evidence="1">Belongs to the universal ribosomal protein uS17 family.</text>
</comment>
<keyword evidence="7" id="KW-1185">Reference proteome</keyword>
<dbReference type="NCBIfam" id="TIGR03630">
    <property type="entry name" value="uS17_arch"/>
    <property type="match status" value="1"/>
</dbReference>
<dbReference type="InterPro" id="IPR012340">
    <property type="entry name" value="NA-bd_OB-fold"/>
</dbReference>
<protein>
    <recommendedName>
        <fullName evidence="4">30S ribosomal protein S17</fullName>
    </recommendedName>
</protein>
<dbReference type="Proteomes" id="UP000187822">
    <property type="component" value="Chromosome I"/>
</dbReference>
<keyword evidence="2 5" id="KW-0689">Ribosomal protein</keyword>
<dbReference type="PANTHER" id="PTHR10744">
    <property type="entry name" value="40S RIBOSOMAL PROTEIN S11 FAMILY MEMBER"/>
    <property type="match status" value="1"/>
</dbReference>
<evidence type="ECO:0000256" key="3">
    <source>
        <dbReference type="ARBA" id="ARBA00023274"/>
    </source>
</evidence>
<name>A0A1N5VY11_9ARCH</name>
<reference evidence="5 8" key="1">
    <citation type="submission" date="2016-04" db="EMBL/GenBank/DDBJ databases">
        <authorList>
            <person name="Evans L.H."/>
            <person name="Alamgir A."/>
            <person name="Owens N."/>
            <person name="Weber N.D."/>
            <person name="Virtaneva K."/>
            <person name="Barbian K."/>
            <person name="Babar A."/>
            <person name="Rosenke K."/>
        </authorList>
    </citation>
    <scope>NUCLEOTIDE SEQUENCE [LARGE SCALE GENOMIC DNA]</scope>
    <source>
        <strain evidence="5">S5</strain>
        <strain evidence="8">S5(T) (JCM 30642 \VKM B-2941)</strain>
    </source>
</reference>
<sequence>MTRNIGLDIAPPEKQCEDKKCPYHSNLSVRGRVIIGTVVSKGMVNSVVVRREFKKFNSKYERNIKSISSYHVHLPPCIEVKNGDRVLFTECRKLAKTISHVVVGRLDQ</sequence>
<dbReference type="PANTHER" id="PTHR10744:SF9">
    <property type="entry name" value="40S RIBOSOMAL PROTEIN S11-RELATED"/>
    <property type="match status" value="1"/>
</dbReference>
<dbReference type="CDD" id="cd00364">
    <property type="entry name" value="Ribosomal_uS17"/>
    <property type="match status" value="1"/>
</dbReference>
<accession>A0A1N5VY11</accession>
<dbReference type="RefSeq" id="WP_021790156.1">
    <property type="nucleotide sequence ID" value="NZ_LT671858.1"/>
</dbReference>
<proteinExistence type="inferred from homology"/>
<keyword evidence="3" id="KW-0687">Ribonucleoprotein</keyword>
<dbReference type="InterPro" id="IPR028333">
    <property type="entry name" value="Ribosomal_uS17_arc/euk"/>
</dbReference>
<dbReference type="SUPFAM" id="SSF50249">
    <property type="entry name" value="Nucleic acid-binding proteins"/>
    <property type="match status" value="1"/>
</dbReference>
<evidence type="ECO:0000256" key="4">
    <source>
        <dbReference type="NCBIfam" id="TIGR03630"/>
    </source>
</evidence>
<dbReference type="KEGG" id="cdiv:CPM_1560"/>
<dbReference type="InterPro" id="IPR000266">
    <property type="entry name" value="Ribosomal_uS17"/>
</dbReference>
<dbReference type="Gene3D" id="2.40.50.1000">
    <property type="match status" value="1"/>
</dbReference>
<dbReference type="OrthoDB" id="10698at2157"/>
<dbReference type="AlphaFoldDB" id="A0A1N5VY11"/>
<evidence type="ECO:0000313" key="7">
    <source>
        <dbReference type="Proteomes" id="UP000187822"/>
    </source>
</evidence>
<dbReference type="EMBL" id="LT719092">
    <property type="protein sequence ID" value="SJK85349.1"/>
    <property type="molecule type" value="Genomic_DNA"/>
</dbReference>
<reference evidence="7" key="2">
    <citation type="submission" date="2016-06" db="EMBL/GenBank/DDBJ databases">
        <authorList>
            <person name="Toshchakov V.S."/>
        </authorList>
    </citation>
    <scope>NUCLEOTIDE SEQUENCE [LARGE SCALE GENOMIC DNA]</scope>
    <source>
        <strain>PM4 (JCM 30641</strain>
        <strain evidence="7">\VKM B-2940)</strain>
    </source>
</reference>
<dbReference type="Proteomes" id="UP000195607">
    <property type="component" value="Chromosome I"/>
</dbReference>
<dbReference type="GeneID" id="41588811"/>